<name>A0A2N5UT38_9BASI</name>
<keyword evidence="3" id="KW-1185">Reference proteome</keyword>
<accession>A0A2N5UT38</accession>
<dbReference type="Proteomes" id="UP000235388">
    <property type="component" value="Unassembled WGS sequence"/>
</dbReference>
<dbReference type="EMBL" id="PGCJ01000175">
    <property type="protein sequence ID" value="PLW40930.1"/>
    <property type="molecule type" value="Genomic_DNA"/>
</dbReference>
<reference evidence="2 3" key="1">
    <citation type="submission" date="2017-11" db="EMBL/GenBank/DDBJ databases">
        <title>De novo assembly and phasing of dikaryotic genomes from two isolates of Puccinia coronata f. sp. avenae, the causal agent of oat crown rust.</title>
        <authorList>
            <person name="Miller M.E."/>
            <person name="Zhang Y."/>
            <person name="Omidvar V."/>
            <person name="Sperschneider J."/>
            <person name="Schwessinger B."/>
            <person name="Raley C."/>
            <person name="Palmer J.M."/>
            <person name="Garnica D."/>
            <person name="Upadhyaya N."/>
            <person name="Rathjen J."/>
            <person name="Taylor J.M."/>
            <person name="Park R.F."/>
            <person name="Dodds P.N."/>
            <person name="Hirsch C.D."/>
            <person name="Kianian S.F."/>
            <person name="Figueroa M."/>
        </authorList>
    </citation>
    <scope>NUCLEOTIDE SEQUENCE [LARGE SCALE GENOMIC DNA]</scope>
    <source>
        <strain evidence="2">12NC29</strain>
    </source>
</reference>
<proteinExistence type="predicted"/>
<dbReference type="AlphaFoldDB" id="A0A2N5UT38"/>
<organism evidence="2 3">
    <name type="scientific">Puccinia coronata f. sp. avenae</name>
    <dbReference type="NCBI Taxonomy" id="200324"/>
    <lineage>
        <taxon>Eukaryota</taxon>
        <taxon>Fungi</taxon>
        <taxon>Dikarya</taxon>
        <taxon>Basidiomycota</taxon>
        <taxon>Pucciniomycotina</taxon>
        <taxon>Pucciniomycetes</taxon>
        <taxon>Pucciniales</taxon>
        <taxon>Pucciniaceae</taxon>
        <taxon>Puccinia</taxon>
    </lineage>
</organism>
<evidence type="ECO:0000313" key="3">
    <source>
        <dbReference type="Proteomes" id="UP000235388"/>
    </source>
</evidence>
<feature type="region of interest" description="Disordered" evidence="1">
    <location>
        <begin position="1"/>
        <end position="31"/>
    </location>
</feature>
<feature type="region of interest" description="Disordered" evidence="1">
    <location>
        <begin position="45"/>
        <end position="78"/>
    </location>
</feature>
<comment type="caution">
    <text evidence="2">The sequence shown here is derived from an EMBL/GenBank/DDBJ whole genome shotgun (WGS) entry which is preliminary data.</text>
</comment>
<sequence length="78" mass="8786">MARGCLDRDGRDQPTGESKTLPEKGGPASYHTLSRRLSLSWNLAQSDSQRPSFCISEMDIPRAKPIDETNRENPNWDP</sequence>
<evidence type="ECO:0000256" key="1">
    <source>
        <dbReference type="SAM" id="MobiDB-lite"/>
    </source>
</evidence>
<feature type="compositionally biased region" description="Basic and acidic residues" evidence="1">
    <location>
        <begin position="59"/>
        <end position="71"/>
    </location>
</feature>
<feature type="compositionally biased region" description="Basic and acidic residues" evidence="1">
    <location>
        <begin position="1"/>
        <end position="14"/>
    </location>
</feature>
<protein>
    <submittedName>
        <fullName evidence="2">Uncharacterized protein</fullName>
    </submittedName>
</protein>
<evidence type="ECO:0000313" key="2">
    <source>
        <dbReference type="EMBL" id="PLW40930.1"/>
    </source>
</evidence>
<gene>
    <name evidence="2" type="ORF">PCANC_13858</name>
</gene>